<evidence type="ECO:0000259" key="6">
    <source>
        <dbReference type="Pfam" id="PF00962"/>
    </source>
</evidence>
<sequence>MDAERLTPSAFILALPKAELHLHLEGAVQPRTLVELSRRHDAGPLTLQQVEALYRYQDFTGFMMAFKAVSERLRTAEDYELITYELMRQLAAENVVHAEVYISAGIVHWRKQEFGPILAGAERGRARGEKDFGVSLLWIIDAVRHFGPEKVQRVFEDAARYRSASVAGVGIGGDERQAAPELFREQYAYARQQGLRLTCHAGETVGPESIWGALNLGAERIGHGLTAWQDRELMAVLVERQVPVELCVTSNLRTSCCASLEQHPLKNYFELGVMVTLNSDDPAMFRTSLAREYALAQAAFELSDEHLRELARNSFEASFLPAERKLAFLRQVDTFPG</sequence>
<evidence type="ECO:0000256" key="2">
    <source>
        <dbReference type="ARBA" id="ARBA00006676"/>
    </source>
</evidence>
<evidence type="ECO:0000256" key="3">
    <source>
        <dbReference type="ARBA" id="ARBA00022723"/>
    </source>
</evidence>
<evidence type="ECO:0000313" key="7">
    <source>
        <dbReference type="EMBL" id="MBI2678195.1"/>
    </source>
</evidence>
<dbReference type="GO" id="GO:0016814">
    <property type="term" value="F:hydrolase activity, acting on carbon-nitrogen (but not peptide) bonds, in cyclic amidines"/>
    <property type="evidence" value="ECO:0007669"/>
    <property type="project" value="UniProtKB-ARBA"/>
</dbReference>
<dbReference type="AlphaFoldDB" id="A0A932ENX3"/>
<dbReference type="InterPro" id="IPR001365">
    <property type="entry name" value="A_deaminase_dom"/>
</dbReference>
<dbReference type="Gene3D" id="3.20.20.140">
    <property type="entry name" value="Metal-dependent hydrolases"/>
    <property type="match status" value="1"/>
</dbReference>
<dbReference type="SUPFAM" id="SSF51556">
    <property type="entry name" value="Metallo-dependent hydrolases"/>
    <property type="match status" value="1"/>
</dbReference>
<dbReference type="GO" id="GO:0046872">
    <property type="term" value="F:metal ion binding"/>
    <property type="evidence" value="ECO:0007669"/>
    <property type="project" value="UniProtKB-KW"/>
</dbReference>
<comment type="cofactor">
    <cofactor evidence="1">
        <name>Zn(2+)</name>
        <dbReference type="ChEBI" id="CHEBI:29105"/>
    </cofactor>
</comment>
<dbReference type="NCBIfam" id="TIGR01430">
    <property type="entry name" value="aden_deam"/>
    <property type="match status" value="1"/>
</dbReference>
<dbReference type="EMBL" id="JACPNR010000006">
    <property type="protein sequence ID" value="MBI2678195.1"/>
    <property type="molecule type" value="Genomic_DNA"/>
</dbReference>
<dbReference type="PANTHER" id="PTHR43114">
    <property type="entry name" value="ADENINE DEAMINASE"/>
    <property type="match status" value="1"/>
</dbReference>
<protein>
    <submittedName>
        <fullName evidence="7">Adenosine deaminase</fullName>
        <ecNumber evidence="7">3.5.4.4</ecNumber>
    </submittedName>
</protein>
<keyword evidence="5" id="KW-0862">Zinc</keyword>
<dbReference type="EC" id="3.5.4.4" evidence="7"/>
<dbReference type="PANTHER" id="PTHR43114:SF6">
    <property type="entry name" value="ADENINE DEAMINASE"/>
    <property type="match status" value="1"/>
</dbReference>
<name>A0A932ENX3_9BACT</name>
<reference evidence="7" key="1">
    <citation type="submission" date="2020-07" db="EMBL/GenBank/DDBJ databases">
        <title>Huge and variable diversity of episymbiotic CPR bacteria and DPANN archaea in groundwater ecosystems.</title>
        <authorList>
            <person name="He C.Y."/>
            <person name="Keren R."/>
            <person name="Whittaker M."/>
            <person name="Farag I.F."/>
            <person name="Doudna J."/>
            <person name="Cate J.H.D."/>
            <person name="Banfield J.F."/>
        </authorList>
    </citation>
    <scope>NUCLEOTIDE SEQUENCE</scope>
    <source>
        <strain evidence="7">NC_groundwater_580_Pr5_B-0.1um_64_19</strain>
    </source>
</reference>
<comment type="caution">
    <text evidence="7">The sequence shown here is derived from an EMBL/GenBank/DDBJ whole genome shotgun (WGS) entry which is preliminary data.</text>
</comment>
<dbReference type="InterPro" id="IPR006330">
    <property type="entry name" value="Ado/ade_deaminase"/>
</dbReference>
<keyword evidence="3" id="KW-0479">Metal-binding</keyword>
<gene>
    <name evidence="7" type="primary">add</name>
    <name evidence="7" type="ORF">HYX28_05400</name>
</gene>
<keyword evidence="4 7" id="KW-0378">Hydrolase</keyword>
<evidence type="ECO:0000256" key="5">
    <source>
        <dbReference type="ARBA" id="ARBA00022833"/>
    </source>
</evidence>
<dbReference type="GO" id="GO:0019239">
    <property type="term" value="F:deaminase activity"/>
    <property type="evidence" value="ECO:0007669"/>
    <property type="project" value="InterPro"/>
</dbReference>
<dbReference type="InterPro" id="IPR032466">
    <property type="entry name" value="Metal_Hydrolase"/>
</dbReference>
<evidence type="ECO:0000256" key="1">
    <source>
        <dbReference type="ARBA" id="ARBA00001947"/>
    </source>
</evidence>
<accession>A0A932ENX3</accession>
<evidence type="ECO:0000256" key="4">
    <source>
        <dbReference type="ARBA" id="ARBA00022801"/>
    </source>
</evidence>
<organism evidence="7 8">
    <name type="scientific">Candidatus Korobacter versatilis</name>
    <dbReference type="NCBI Taxonomy" id="658062"/>
    <lineage>
        <taxon>Bacteria</taxon>
        <taxon>Pseudomonadati</taxon>
        <taxon>Acidobacteriota</taxon>
        <taxon>Terriglobia</taxon>
        <taxon>Terriglobales</taxon>
        <taxon>Candidatus Korobacteraceae</taxon>
        <taxon>Candidatus Korobacter</taxon>
    </lineage>
</organism>
<dbReference type="Proteomes" id="UP000779809">
    <property type="component" value="Unassembled WGS sequence"/>
</dbReference>
<dbReference type="Pfam" id="PF00962">
    <property type="entry name" value="A_deaminase"/>
    <property type="match status" value="1"/>
</dbReference>
<feature type="domain" description="Adenosine deaminase" evidence="6">
    <location>
        <begin position="16"/>
        <end position="334"/>
    </location>
</feature>
<proteinExistence type="inferred from homology"/>
<comment type="similarity">
    <text evidence="2">Belongs to the metallo-dependent hydrolases superfamily. Adenosine and AMP deaminases family.</text>
</comment>
<evidence type="ECO:0000313" key="8">
    <source>
        <dbReference type="Proteomes" id="UP000779809"/>
    </source>
</evidence>